<dbReference type="Pfam" id="PF05114">
    <property type="entry name" value="MbnB_TglH_ChrH"/>
    <property type="match status" value="1"/>
</dbReference>
<dbReference type="SUPFAM" id="SSF51658">
    <property type="entry name" value="Xylose isomerase-like"/>
    <property type="match status" value="1"/>
</dbReference>
<dbReference type="AlphaFoldDB" id="A0A2H6LJ80"/>
<accession>A0A2H6LJ80</accession>
<name>A0A2H6LJ80_9NOSO</name>
<protein>
    <submittedName>
        <fullName evidence="1">Uncharacterized protein</fullName>
    </submittedName>
</protein>
<dbReference type="InterPro" id="IPR036237">
    <property type="entry name" value="Xyl_isomerase-like_sf"/>
</dbReference>
<dbReference type="EMBL" id="BDGE01000054">
    <property type="protein sequence ID" value="GBE93267.1"/>
    <property type="molecule type" value="Genomic_DNA"/>
</dbReference>
<dbReference type="InterPro" id="IPR007801">
    <property type="entry name" value="MbnB/TglH/ChrH"/>
</dbReference>
<evidence type="ECO:0000313" key="1">
    <source>
        <dbReference type="EMBL" id="GBE93267.1"/>
    </source>
</evidence>
<dbReference type="PANTHER" id="PTHR42194">
    <property type="entry name" value="UPF0276 PROTEIN HI_1600"/>
    <property type="match status" value="1"/>
</dbReference>
<comment type="caution">
    <text evidence="1">The sequence shown here is derived from an EMBL/GenBank/DDBJ whole genome shotgun (WGS) entry which is preliminary data.</text>
</comment>
<gene>
    <name evidence="1" type="ORF">NCWK1_3029</name>
</gene>
<evidence type="ECO:0000313" key="2">
    <source>
        <dbReference type="Proteomes" id="UP000236527"/>
    </source>
</evidence>
<proteinExistence type="predicted"/>
<sequence length="278" mass="31492">MMLSHLPSLGVGLGFREPFKSDLFLNRQQVDFLEIVAEHYLDAPVQKQQELEILAAHFPIIPHAINLSLGSAEGLDTDYLRKLATLIKQLNPPWWSEHICFTKAGGVDIGHLSPLPYTKEAVDILCRNIAEVRRFVDVPLILENITYMVKLPGAEMTEAQFLAEVVERADCGLLLDVTNLHTNAVNYGYDVHDFLNDLPWERVVQLHFVGGHWHDGVLIDSHSQSTPTEVWQIMEEVVGRIPVKGIVLERDENLPPFTEIAQELQTAREIGRSHQRWG</sequence>
<dbReference type="PANTHER" id="PTHR42194:SF1">
    <property type="entry name" value="UPF0276 PROTEIN HI_1600"/>
    <property type="match status" value="1"/>
</dbReference>
<dbReference type="Gene3D" id="3.20.20.150">
    <property type="entry name" value="Divalent-metal-dependent TIM barrel enzymes"/>
    <property type="match status" value="1"/>
</dbReference>
<reference evidence="2" key="1">
    <citation type="journal article" date="2018" name="Genome Announc.">
        <title>Draft Genome Sequence of the Nitrogen-Fixing and Hormogonia-Inducing Cyanobacterium Nostoc cycadae Strain WK-1, Isolated from the Coralloid Roots of Cycas revoluta.</title>
        <authorList>
            <person name="Kanesaki Y."/>
            <person name="Hirose M."/>
            <person name="Hirose Y."/>
            <person name="Fujisawa T."/>
            <person name="Nakamura Y."/>
            <person name="Watanabe S."/>
            <person name="Matsunaga S."/>
            <person name="Uchida H."/>
            <person name="Murakami A."/>
        </authorList>
    </citation>
    <scope>NUCLEOTIDE SEQUENCE [LARGE SCALE GENOMIC DNA]</scope>
    <source>
        <strain evidence="2">WK-1</strain>
    </source>
</reference>
<keyword evidence="2" id="KW-1185">Reference proteome</keyword>
<organism evidence="1 2">
    <name type="scientific">Nostoc cycadae WK-1</name>
    <dbReference type="NCBI Taxonomy" id="1861711"/>
    <lineage>
        <taxon>Bacteria</taxon>
        <taxon>Bacillati</taxon>
        <taxon>Cyanobacteriota</taxon>
        <taxon>Cyanophyceae</taxon>
        <taxon>Nostocales</taxon>
        <taxon>Nostocaceae</taxon>
        <taxon>Nostoc</taxon>
    </lineage>
</organism>
<dbReference type="RefSeq" id="WP_103125356.1">
    <property type="nucleotide sequence ID" value="NZ_DF978430.1"/>
</dbReference>
<dbReference type="Proteomes" id="UP000236527">
    <property type="component" value="Unassembled WGS sequence"/>
</dbReference>
<dbReference type="NCBIfam" id="NF003818">
    <property type="entry name" value="PRK05409.1"/>
    <property type="match status" value="1"/>
</dbReference>